<keyword evidence="13" id="KW-1185">Reference proteome</keyword>
<feature type="domain" description="Plant heme peroxidase family profile" evidence="11">
    <location>
        <begin position="70"/>
        <end position="146"/>
    </location>
</feature>
<dbReference type="GO" id="GO:0005576">
    <property type="term" value="C:extracellular region"/>
    <property type="evidence" value="ECO:0007669"/>
    <property type="project" value="UniProtKB-SubCell"/>
</dbReference>
<keyword evidence="10" id="KW-0376">Hydrogen peroxide</keyword>
<keyword evidence="10" id="KW-0964">Secreted</keyword>
<comment type="cofactor">
    <cofactor evidence="10">
        <name>heme b</name>
        <dbReference type="ChEBI" id="CHEBI:60344"/>
    </cofactor>
    <text evidence="10">Binds 1 heme b (iron(II)-protoporphyrin IX) group per subunit.</text>
</comment>
<dbReference type="InterPro" id="IPR002016">
    <property type="entry name" value="Haem_peroxidase"/>
</dbReference>
<keyword evidence="4 10" id="KW-0349">Heme</keyword>
<keyword evidence="8 10" id="KW-0408">Iron</keyword>
<comment type="catalytic activity">
    <reaction evidence="1 10">
        <text>2 a phenolic donor + H2O2 = 2 a phenolic radical donor + 2 H2O</text>
        <dbReference type="Rhea" id="RHEA:56136"/>
        <dbReference type="ChEBI" id="CHEBI:15377"/>
        <dbReference type="ChEBI" id="CHEBI:16240"/>
        <dbReference type="ChEBI" id="CHEBI:139520"/>
        <dbReference type="ChEBI" id="CHEBI:139521"/>
        <dbReference type="EC" id="1.11.1.7"/>
    </reaction>
</comment>
<name>A0A9Q0G319_9ROSI</name>
<dbReference type="GO" id="GO:0042744">
    <property type="term" value="P:hydrogen peroxide catabolic process"/>
    <property type="evidence" value="ECO:0007669"/>
    <property type="project" value="UniProtKB-KW"/>
</dbReference>
<feature type="binding site" evidence="9">
    <location>
        <position position="84"/>
    </location>
    <ligand>
        <name>Ca(2+)</name>
        <dbReference type="ChEBI" id="CHEBI:29108"/>
        <label>1</label>
    </ligand>
</feature>
<feature type="signal peptide" evidence="10">
    <location>
        <begin position="1"/>
        <end position="24"/>
    </location>
</feature>
<comment type="caution">
    <text evidence="12">The sequence shown here is derived from an EMBL/GenBank/DDBJ whole genome shotgun (WGS) entry which is preliminary data.</text>
</comment>
<comment type="function">
    <text evidence="10">Removal of H(2)O(2), oxidation of toxic reductants, biosynthesis and degradation of lignin, suberization, auxin catabolism, response to environmental stresses such as wounding, pathogen attack and oxidative stress.</text>
</comment>
<reference evidence="12" key="1">
    <citation type="submission" date="2022-02" db="EMBL/GenBank/DDBJ databases">
        <authorList>
            <person name="Henning P.M."/>
            <person name="McCubbin A.G."/>
            <person name="Shore J.S."/>
        </authorList>
    </citation>
    <scope>NUCLEOTIDE SEQUENCE</scope>
    <source>
        <strain evidence="12">F60SS</strain>
        <tissue evidence="12">Leaves</tissue>
    </source>
</reference>
<dbReference type="AlphaFoldDB" id="A0A9Q0G319"/>
<keyword evidence="10" id="KW-0732">Signal</keyword>
<proteinExistence type="inferred from homology"/>
<dbReference type="OrthoDB" id="1735757at2759"/>
<sequence length="297" mass="33115">MQYCFSYFSSFFPFLLLFPHGFSSFHGHCSRTPPAQPPLPSPGTLRVPPPLPLTPPSFLHRAPLCSHRNDLEKLLSSTPFNSAERDADINLSLPGDAFDLLTRSKTALVLSFPGTVSCADILAAATSDLITIVGGPYYGVLLGRKDYHTYMVGFVLANIVGLKYYSGRITGRELVGLVREPLNPYDGNAIKVLNTLSVQVFKLADERARKEGQMGHLEPQTEVIKSPLFPHQKEALWWLVNRENSTELPPFWEERDGEYVNVLTNFHTDKHPEPLRGGILADDMAWKDSNLALFDCS</sequence>
<dbReference type="PRINTS" id="PR00461">
    <property type="entry name" value="PLPEROXIDASE"/>
</dbReference>
<protein>
    <recommendedName>
        <fullName evidence="2 10">Peroxidase</fullName>
        <ecNumber evidence="2 10">1.11.1.7</ecNumber>
    </recommendedName>
</protein>
<dbReference type="GO" id="GO:0006979">
    <property type="term" value="P:response to oxidative stress"/>
    <property type="evidence" value="ECO:0007669"/>
    <property type="project" value="UniProtKB-UniRule"/>
</dbReference>
<evidence type="ECO:0000256" key="1">
    <source>
        <dbReference type="ARBA" id="ARBA00000189"/>
    </source>
</evidence>
<keyword evidence="5 9" id="KW-0479">Metal-binding</keyword>
<evidence type="ECO:0000256" key="4">
    <source>
        <dbReference type="ARBA" id="ARBA00022617"/>
    </source>
</evidence>
<keyword evidence="6" id="KW-0378">Hydrolase</keyword>
<dbReference type="GO" id="GO:0003676">
    <property type="term" value="F:nucleic acid binding"/>
    <property type="evidence" value="ECO:0007669"/>
    <property type="project" value="InterPro"/>
</dbReference>
<comment type="subcellular location">
    <subcellularLocation>
        <location evidence="10">Secreted</location>
    </subcellularLocation>
</comment>
<dbReference type="InterPro" id="IPR010255">
    <property type="entry name" value="Haem_peroxidase_sf"/>
</dbReference>
<comment type="similarity">
    <text evidence="10">Belongs to the peroxidase family. Classical plant (class III) peroxidase subfamily.</text>
</comment>
<reference evidence="12" key="2">
    <citation type="journal article" date="2023" name="Plants (Basel)">
        <title>Annotation of the Turnera subulata (Passifloraceae) Draft Genome Reveals the S-Locus Evolved after the Divergence of Turneroideae from Passifloroideae in a Stepwise Manner.</title>
        <authorList>
            <person name="Henning P.M."/>
            <person name="Roalson E.H."/>
            <person name="Mir W."/>
            <person name="McCubbin A.G."/>
            <person name="Shore J.S."/>
        </authorList>
    </citation>
    <scope>NUCLEOTIDE SEQUENCE</scope>
    <source>
        <strain evidence="12">F60SS</strain>
    </source>
</reference>
<dbReference type="GO" id="GO:0008270">
    <property type="term" value="F:zinc ion binding"/>
    <property type="evidence" value="ECO:0007669"/>
    <property type="project" value="InterPro"/>
</dbReference>
<dbReference type="PROSITE" id="PS50873">
    <property type="entry name" value="PEROXIDASE_4"/>
    <property type="match status" value="1"/>
</dbReference>
<dbReference type="GO" id="GO:0016818">
    <property type="term" value="F:hydrolase activity, acting on acid anhydrides, in phosphorus-containing anhydrides"/>
    <property type="evidence" value="ECO:0007669"/>
    <property type="project" value="InterPro"/>
</dbReference>
<dbReference type="GO" id="GO:0140825">
    <property type="term" value="F:lactoperoxidase activity"/>
    <property type="evidence" value="ECO:0007669"/>
    <property type="project" value="UniProtKB-EC"/>
</dbReference>
<dbReference type="Pfam" id="PF00141">
    <property type="entry name" value="peroxidase"/>
    <property type="match status" value="1"/>
</dbReference>
<evidence type="ECO:0000256" key="7">
    <source>
        <dbReference type="ARBA" id="ARBA00023002"/>
    </source>
</evidence>
<keyword evidence="7 10" id="KW-0560">Oxidoreductase</keyword>
<dbReference type="EMBL" id="JAKUCV010002524">
    <property type="protein sequence ID" value="KAJ4842307.1"/>
    <property type="molecule type" value="Genomic_DNA"/>
</dbReference>
<dbReference type="PANTHER" id="PTHR31517:SF11">
    <property type="entry name" value="PEROXIDASE 31"/>
    <property type="match status" value="1"/>
</dbReference>
<dbReference type="Pfam" id="PF08797">
    <property type="entry name" value="HIRAN"/>
    <property type="match status" value="1"/>
</dbReference>
<organism evidence="12 13">
    <name type="scientific">Turnera subulata</name>
    <dbReference type="NCBI Taxonomy" id="218843"/>
    <lineage>
        <taxon>Eukaryota</taxon>
        <taxon>Viridiplantae</taxon>
        <taxon>Streptophyta</taxon>
        <taxon>Embryophyta</taxon>
        <taxon>Tracheophyta</taxon>
        <taxon>Spermatophyta</taxon>
        <taxon>Magnoliopsida</taxon>
        <taxon>eudicotyledons</taxon>
        <taxon>Gunneridae</taxon>
        <taxon>Pentapetalae</taxon>
        <taxon>rosids</taxon>
        <taxon>fabids</taxon>
        <taxon>Malpighiales</taxon>
        <taxon>Passifloraceae</taxon>
        <taxon>Turnera</taxon>
    </lineage>
</organism>
<evidence type="ECO:0000313" key="13">
    <source>
        <dbReference type="Proteomes" id="UP001141552"/>
    </source>
</evidence>
<evidence type="ECO:0000256" key="2">
    <source>
        <dbReference type="ARBA" id="ARBA00012313"/>
    </source>
</evidence>
<dbReference type="Gene3D" id="1.10.520.10">
    <property type="match status" value="1"/>
</dbReference>
<evidence type="ECO:0000256" key="9">
    <source>
        <dbReference type="PIRSR" id="PIRSR600823-3"/>
    </source>
</evidence>
<dbReference type="Gene3D" id="3.30.70.2330">
    <property type="match status" value="1"/>
</dbReference>
<keyword evidence="9 10" id="KW-0106">Calcium</keyword>
<dbReference type="InterPro" id="IPR000823">
    <property type="entry name" value="Peroxidase_pln"/>
</dbReference>
<accession>A0A9Q0G319</accession>
<evidence type="ECO:0000256" key="3">
    <source>
        <dbReference type="ARBA" id="ARBA00022559"/>
    </source>
</evidence>
<keyword evidence="3 10" id="KW-0575">Peroxidase</keyword>
<evidence type="ECO:0000256" key="5">
    <source>
        <dbReference type="ARBA" id="ARBA00022723"/>
    </source>
</evidence>
<evidence type="ECO:0000256" key="8">
    <source>
        <dbReference type="ARBA" id="ARBA00023004"/>
    </source>
</evidence>
<dbReference type="GO" id="GO:0020037">
    <property type="term" value="F:heme binding"/>
    <property type="evidence" value="ECO:0007669"/>
    <property type="project" value="UniProtKB-UniRule"/>
</dbReference>
<gene>
    <name evidence="12" type="ORF">Tsubulata_033582</name>
</gene>
<dbReference type="PRINTS" id="PR00458">
    <property type="entry name" value="PEROXIDASE"/>
</dbReference>
<evidence type="ECO:0000256" key="10">
    <source>
        <dbReference type="RuleBase" id="RU362060"/>
    </source>
</evidence>
<comment type="cofactor">
    <cofactor evidence="9 10">
        <name>Ca(2+)</name>
        <dbReference type="ChEBI" id="CHEBI:29108"/>
    </cofactor>
    <text evidence="9 10">Binds 2 calcium ions per subunit.</text>
</comment>
<dbReference type="Proteomes" id="UP001141552">
    <property type="component" value="Unassembled WGS sequence"/>
</dbReference>
<dbReference type="PANTHER" id="PTHR31517">
    <property type="match status" value="1"/>
</dbReference>
<dbReference type="SUPFAM" id="SSF48113">
    <property type="entry name" value="Heme-dependent peroxidases"/>
    <property type="match status" value="1"/>
</dbReference>
<dbReference type="InterPro" id="IPR014905">
    <property type="entry name" value="HIRAN"/>
</dbReference>
<evidence type="ECO:0000259" key="11">
    <source>
        <dbReference type="PROSITE" id="PS50873"/>
    </source>
</evidence>
<feature type="chain" id="PRO_5040530440" description="Peroxidase" evidence="10">
    <location>
        <begin position="25"/>
        <end position="297"/>
    </location>
</feature>
<evidence type="ECO:0000256" key="6">
    <source>
        <dbReference type="ARBA" id="ARBA00022801"/>
    </source>
</evidence>
<dbReference type="EC" id="1.11.1.7" evidence="2 10"/>
<evidence type="ECO:0000313" key="12">
    <source>
        <dbReference type="EMBL" id="KAJ4842307.1"/>
    </source>
</evidence>